<dbReference type="GO" id="GO:0015293">
    <property type="term" value="F:symporter activity"/>
    <property type="evidence" value="ECO:0007669"/>
    <property type="project" value="UniProtKB-KW"/>
</dbReference>
<dbReference type="Gene3D" id="1.20.1250.20">
    <property type="entry name" value="MFS general substrate transporter like domains"/>
    <property type="match status" value="1"/>
</dbReference>
<keyword evidence="5 9" id="KW-0812">Transmembrane</keyword>
<keyword evidence="8 9" id="KW-0472">Membrane</keyword>
<dbReference type="GO" id="GO:0016020">
    <property type="term" value="C:membrane"/>
    <property type="evidence" value="ECO:0007669"/>
    <property type="project" value="UniProtKB-SubCell"/>
</dbReference>
<evidence type="ECO:0000256" key="4">
    <source>
        <dbReference type="ARBA" id="ARBA00022597"/>
    </source>
</evidence>
<evidence type="ECO:0000256" key="1">
    <source>
        <dbReference type="ARBA" id="ARBA00004141"/>
    </source>
</evidence>
<protein>
    <submittedName>
        <fullName evidence="10">Uncharacterized protein</fullName>
    </submittedName>
</protein>
<feature type="transmembrane region" description="Helical" evidence="9">
    <location>
        <begin position="133"/>
        <end position="155"/>
    </location>
</feature>
<organism evidence="10 11">
    <name type="scientific">Acacia crassicarpa</name>
    <name type="common">northern wattle</name>
    <dbReference type="NCBI Taxonomy" id="499986"/>
    <lineage>
        <taxon>Eukaryota</taxon>
        <taxon>Viridiplantae</taxon>
        <taxon>Streptophyta</taxon>
        <taxon>Embryophyta</taxon>
        <taxon>Tracheophyta</taxon>
        <taxon>Spermatophyta</taxon>
        <taxon>Magnoliopsida</taxon>
        <taxon>eudicotyledons</taxon>
        <taxon>Gunneridae</taxon>
        <taxon>Pentapetalae</taxon>
        <taxon>rosids</taxon>
        <taxon>fabids</taxon>
        <taxon>Fabales</taxon>
        <taxon>Fabaceae</taxon>
        <taxon>Caesalpinioideae</taxon>
        <taxon>mimosoid clade</taxon>
        <taxon>Acacieae</taxon>
        <taxon>Acacia</taxon>
    </lineage>
</organism>
<reference evidence="10" key="1">
    <citation type="submission" date="2023-10" db="EMBL/GenBank/DDBJ databases">
        <title>Chromosome-level genome of the transformable northern wattle, Acacia crassicarpa.</title>
        <authorList>
            <person name="Massaro I."/>
            <person name="Sinha N.R."/>
            <person name="Poethig S."/>
            <person name="Leichty A.R."/>
        </authorList>
    </citation>
    <scope>NUCLEOTIDE SEQUENCE</scope>
    <source>
        <strain evidence="10">Acra3RX</strain>
        <tissue evidence="10">Leaf</tissue>
    </source>
</reference>
<evidence type="ECO:0000256" key="6">
    <source>
        <dbReference type="ARBA" id="ARBA00022847"/>
    </source>
</evidence>
<dbReference type="Pfam" id="PF00083">
    <property type="entry name" value="Sugar_tr"/>
    <property type="match status" value="1"/>
</dbReference>
<dbReference type="AlphaFoldDB" id="A0AAE1JJ48"/>
<comment type="caution">
    <text evidence="10">The sequence shown here is derived from an EMBL/GenBank/DDBJ whole genome shotgun (WGS) entry which is preliminary data.</text>
</comment>
<evidence type="ECO:0000313" key="10">
    <source>
        <dbReference type="EMBL" id="KAK4271416.1"/>
    </source>
</evidence>
<comment type="similarity">
    <text evidence="2">Belongs to the major facilitator superfamily. Sugar transporter (TC 2.A.1.1) family.</text>
</comment>
<dbReference type="GO" id="GO:0015144">
    <property type="term" value="F:carbohydrate transmembrane transporter activity"/>
    <property type="evidence" value="ECO:0007669"/>
    <property type="project" value="InterPro"/>
</dbReference>
<dbReference type="PRINTS" id="PR00171">
    <property type="entry name" value="SUGRTRNSPORT"/>
</dbReference>
<keyword evidence="6" id="KW-0769">Symport</keyword>
<evidence type="ECO:0000256" key="2">
    <source>
        <dbReference type="ARBA" id="ARBA00010992"/>
    </source>
</evidence>
<evidence type="ECO:0000256" key="5">
    <source>
        <dbReference type="ARBA" id="ARBA00022692"/>
    </source>
</evidence>
<dbReference type="SUPFAM" id="SSF103473">
    <property type="entry name" value="MFS general substrate transporter"/>
    <property type="match status" value="1"/>
</dbReference>
<accession>A0AAE1JJ48</accession>
<name>A0AAE1JJ48_9FABA</name>
<dbReference type="PANTHER" id="PTHR23500:SF574">
    <property type="entry name" value="SUGAR TRANSPORT PROTEIN 1"/>
    <property type="match status" value="1"/>
</dbReference>
<feature type="transmembrane region" description="Helical" evidence="9">
    <location>
        <begin position="106"/>
        <end position="127"/>
    </location>
</feature>
<proteinExistence type="inferred from homology"/>
<dbReference type="Proteomes" id="UP001293593">
    <property type="component" value="Unassembled WGS sequence"/>
</dbReference>
<evidence type="ECO:0000313" key="11">
    <source>
        <dbReference type="Proteomes" id="UP001293593"/>
    </source>
</evidence>
<dbReference type="InterPro" id="IPR045262">
    <property type="entry name" value="STP/PLT_plant"/>
</dbReference>
<gene>
    <name evidence="10" type="ORF">QN277_020116</name>
</gene>
<keyword evidence="3" id="KW-0813">Transport</keyword>
<keyword evidence="11" id="KW-1185">Reference proteome</keyword>
<evidence type="ECO:0000256" key="3">
    <source>
        <dbReference type="ARBA" id="ARBA00022448"/>
    </source>
</evidence>
<sequence length="185" mass="20584">MSLCSMHQSSLTLLGLRATLPSCLPSSLALSMFSPPSSPFLVLTDYSCNLHWSEVRDGWKPRNVVNVVCDSCGDVYMHILSGFAWSWGPLGWLVPSEIFPLEIRSSAQSVTVAAVNMFTFVVAQIFVTTLCCLKFRLFIFFAGFVKLMTMFIYFFPPETKAIPIGGDGYCLEDTLVLVKFCHPKS</sequence>
<dbReference type="InterPro" id="IPR036259">
    <property type="entry name" value="MFS_trans_sf"/>
</dbReference>
<evidence type="ECO:0000256" key="8">
    <source>
        <dbReference type="ARBA" id="ARBA00023136"/>
    </source>
</evidence>
<evidence type="ECO:0000256" key="9">
    <source>
        <dbReference type="SAM" id="Phobius"/>
    </source>
</evidence>
<comment type="subcellular location">
    <subcellularLocation>
        <location evidence="1">Membrane</location>
        <topology evidence="1">Multi-pass membrane protein</topology>
    </subcellularLocation>
</comment>
<dbReference type="InterPro" id="IPR003663">
    <property type="entry name" value="Sugar/inositol_transpt"/>
</dbReference>
<dbReference type="PANTHER" id="PTHR23500">
    <property type="entry name" value="SOLUTE CARRIER FAMILY 2, FACILITATED GLUCOSE TRANSPORTER"/>
    <property type="match status" value="1"/>
</dbReference>
<evidence type="ECO:0000256" key="7">
    <source>
        <dbReference type="ARBA" id="ARBA00022989"/>
    </source>
</evidence>
<dbReference type="InterPro" id="IPR005828">
    <property type="entry name" value="MFS_sugar_transport-like"/>
</dbReference>
<keyword evidence="7 9" id="KW-1133">Transmembrane helix</keyword>
<keyword evidence="4" id="KW-0762">Sugar transport</keyword>
<dbReference type="EMBL" id="JAWXYG010000005">
    <property type="protein sequence ID" value="KAK4271416.1"/>
    <property type="molecule type" value="Genomic_DNA"/>
</dbReference>